<feature type="compositionally biased region" description="Polar residues" evidence="1">
    <location>
        <begin position="774"/>
        <end position="789"/>
    </location>
</feature>
<dbReference type="InterPro" id="IPR033511">
    <property type="entry name" value="Cdc24/Scd1_PH_dom"/>
</dbReference>
<dbReference type="Proteomes" id="UP000253551">
    <property type="component" value="Unassembled WGS sequence"/>
</dbReference>
<evidence type="ECO:0008006" key="7">
    <source>
        <dbReference type="Google" id="ProtNLM"/>
    </source>
</evidence>
<dbReference type="Pfam" id="PF15411">
    <property type="entry name" value="PH_10"/>
    <property type="match status" value="1"/>
</dbReference>
<dbReference type="PANTHER" id="PTHR47339:SF1">
    <property type="entry name" value="CELL DIVISION CONTROL PROTEIN 24"/>
    <property type="match status" value="1"/>
</dbReference>
<feature type="domain" description="PH" evidence="2">
    <location>
        <begin position="407"/>
        <end position="531"/>
    </location>
</feature>
<gene>
    <name evidence="5" type="ORF">CU098_004699</name>
</gene>
<dbReference type="PANTHER" id="PTHR47339">
    <property type="entry name" value="CELL DIVISION CONTROL PROTEIN 24"/>
    <property type="match status" value="1"/>
</dbReference>
<dbReference type="GO" id="GO:0005085">
    <property type="term" value="F:guanyl-nucleotide exchange factor activity"/>
    <property type="evidence" value="ECO:0007669"/>
    <property type="project" value="InterPro"/>
</dbReference>
<sequence length="875" mass="99391">MAALALKSRSPSIGAINTLPATKIIDMPMPSISITNKPSSGTSLYHTCRSVLDKLALVEGMSYYLEFENLNLVQSSSGSSVISSESGSTSSSTSNDPLSKLWDLCRRGAPLATLFNALNPDEPLKIDFTQNQQVNECKKTVYHFIVACRNQLKFNEEDLFTLSDLYKDNTNGFVKVVNTIDLILQLLEEKGIISSLSDNRNSMNAPKDTRDKVVHELLETERKYVQDLEVLQNYMRELQIQEILSPDTVHYLFGNLNTLVDFQRRFLIYLEEIGEKSPEEQNFGLLFSQMEEQFTVYEPYCSNYFSAQDLVVQEAPKLQKLANILNPQYELPSMLIKPVQRICKYPLLLQQLIKATPSDWPHFDDMEIGLDSVKRVTERVNETQRKHENIQVVDDLKKRVDEVRIGQIDNYGSLLLHDKLILQQTDGSEKEMYIFFFEKTMLICKETKDATKNKVPKANTISIKKKRRGSLQPRGLIVISRVLSVRNLSTGEGHWFLRIDWKDNEVDHILLRFRNEEQVKLWESTLKRRMSPIKSNVSNTQLASMKYTMQHVPASFRTDDEDVDTEDEPQEEEEELELPQSRSRSNSISAHLFNTISGRPKMPRNMSADTKQRYTTTPLPRTSASAGTHTPNDYHYPASPPPSNPSSPTTSSRVSQSANSSIRLGMRDSSPLADIATKFMNSQDYADEYKHCPPSIINRSQSHSAATPAYPPTPGASIPPMYLQQSQQLPRLRSQSSPNIHHNHPLKQHEDMPQLPFNSRTLYQMPPSPLDSPVRTTQLQPPSSPNQSGALKIKLNYNDGIYVVMCFLETTFDELMEKVERKIRLIANLQPHGGVLRLKYQDEDGDLITINSDEDVQMAFESKGNANTINLFVSA</sequence>
<dbReference type="GO" id="GO:0035556">
    <property type="term" value="P:intracellular signal transduction"/>
    <property type="evidence" value="ECO:0007669"/>
    <property type="project" value="InterPro"/>
</dbReference>
<dbReference type="Gene3D" id="2.30.29.30">
    <property type="entry name" value="Pleckstrin-homology domain (PH domain)/Phosphotyrosine-binding domain (PTB)"/>
    <property type="match status" value="1"/>
</dbReference>
<dbReference type="InterPro" id="IPR036872">
    <property type="entry name" value="CH_dom_sf"/>
</dbReference>
<feature type="compositionally biased region" description="Polar residues" evidence="1">
    <location>
        <begin position="581"/>
        <end position="597"/>
    </location>
</feature>
<dbReference type="CDD" id="cd13246">
    <property type="entry name" value="PH_Scd1"/>
    <property type="match status" value="1"/>
</dbReference>
<dbReference type="GO" id="GO:0000935">
    <property type="term" value="C:division septum"/>
    <property type="evidence" value="ECO:0007669"/>
    <property type="project" value="TreeGrafter"/>
</dbReference>
<dbReference type="GO" id="GO:0030010">
    <property type="term" value="P:establishment of cell polarity"/>
    <property type="evidence" value="ECO:0007669"/>
    <property type="project" value="TreeGrafter"/>
</dbReference>
<proteinExistence type="predicted"/>
<dbReference type="SUPFAM" id="SSF47576">
    <property type="entry name" value="Calponin-homology domain, CH-domain"/>
    <property type="match status" value="1"/>
</dbReference>
<dbReference type="InterPro" id="IPR001849">
    <property type="entry name" value="PH_domain"/>
</dbReference>
<dbReference type="Gene3D" id="1.20.900.10">
    <property type="entry name" value="Dbl homology (DH) domain"/>
    <property type="match status" value="1"/>
</dbReference>
<dbReference type="SUPFAM" id="SSF54277">
    <property type="entry name" value="CAD &amp; PB1 domains"/>
    <property type="match status" value="1"/>
</dbReference>
<dbReference type="OrthoDB" id="1594986at2759"/>
<dbReference type="Pfam" id="PF00621">
    <property type="entry name" value="RhoGEF"/>
    <property type="match status" value="1"/>
</dbReference>
<dbReference type="Pfam" id="PF06395">
    <property type="entry name" value="CDC24"/>
    <property type="match status" value="1"/>
</dbReference>
<feature type="compositionally biased region" description="Polar residues" evidence="1">
    <location>
        <begin position="607"/>
        <end position="631"/>
    </location>
</feature>
<evidence type="ECO:0000256" key="1">
    <source>
        <dbReference type="SAM" id="MobiDB-lite"/>
    </source>
</evidence>
<dbReference type="InterPro" id="IPR010481">
    <property type="entry name" value="Cdc24/Scd1_N"/>
</dbReference>
<evidence type="ECO:0000259" key="3">
    <source>
        <dbReference type="PROSITE" id="PS50010"/>
    </source>
</evidence>
<name>A0A367JE84_RHIST</name>
<dbReference type="GO" id="GO:0031106">
    <property type="term" value="P:septin ring organization"/>
    <property type="evidence" value="ECO:0007669"/>
    <property type="project" value="TreeGrafter"/>
</dbReference>
<dbReference type="SUPFAM" id="SSF48065">
    <property type="entry name" value="DBL homology domain (DH-domain)"/>
    <property type="match status" value="1"/>
</dbReference>
<reference evidence="5 6" key="1">
    <citation type="journal article" date="2018" name="G3 (Bethesda)">
        <title>Phylogenetic and Phylogenomic Definition of Rhizopus Species.</title>
        <authorList>
            <person name="Gryganskyi A.P."/>
            <person name="Golan J."/>
            <person name="Dolatabadi S."/>
            <person name="Mondo S."/>
            <person name="Robb S."/>
            <person name="Idnurm A."/>
            <person name="Muszewska A."/>
            <person name="Steczkiewicz K."/>
            <person name="Masonjones S."/>
            <person name="Liao H.L."/>
            <person name="Gajdeczka M.T."/>
            <person name="Anike F."/>
            <person name="Vuek A."/>
            <person name="Anishchenko I.M."/>
            <person name="Voigt K."/>
            <person name="de Hoog G.S."/>
            <person name="Smith M.E."/>
            <person name="Heitman J."/>
            <person name="Vilgalys R."/>
            <person name="Stajich J.E."/>
        </authorList>
    </citation>
    <scope>NUCLEOTIDE SEQUENCE [LARGE SCALE GENOMIC DNA]</scope>
    <source>
        <strain evidence="5 6">LSU 92-RS-03</strain>
    </source>
</reference>
<evidence type="ECO:0000259" key="2">
    <source>
        <dbReference type="PROSITE" id="PS50003"/>
    </source>
</evidence>
<feature type="region of interest" description="Disordered" evidence="1">
    <location>
        <begin position="691"/>
        <end position="751"/>
    </location>
</feature>
<dbReference type="EMBL" id="PJQM01003559">
    <property type="protein sequence ID" value="RCH88248.1"/>
    <property type="molecule type" value="Genomic_DNA"/>
</dbReference>
<dbReference type="InterPro" id="IPR000219">
    <property type="entry name" value="DH_dom"/>
</dbReference>
<dbReference type="InterPro" id="IPR053026">
    <property type="entry name" value="CDC42_GEF"/>
</dbReference>
<dbReference type="Gene3D" id="1.10.418.10">
    <property type="entry name" value="Calponin-like domain"/>
    <property type="match status" value="1"/>
</dbReference>
<protein>
    <recommendedName>
        <fullName evidence="7">DH domain-containing protein</fullName>
    </recommendedName>
</protein>
<dbReference type="SUPFAM" id="SSF50729">
    <property type="entry name" value="PH domain-like"/>
    <property type="match status" value="1"/>
</dbReference>
<dbReference type="InterPro" id="IPR053793">
    <property type="entry name" value="PB1-like"/>
</dbReference>
<dbReference type="Pfam" id="PF00564">
    <property type="entry name" value="PB1"/>
    <property type="match status" value="1"/>
</dbReference>
<dbReference type="SMART" id="SM00325">
    <property type="entry name" value="RhoGEF"/>
    <property type="match status" value="1"/>
</dbReference>
<feature type="region of interest" description="Disordered" evidence="1">
    <location>
        <begin position="764"/>
        <end position="790"/>
    </location>
</feature>
<dbReference type="InterPro" id="IPR035899">
    <property type="entry name" value="DBL_dom_sf"/>
</dbReference>
<dbReference type="GO" id="GO:0005737">
    <property type="term" value="C:cytoplasm"/>
    <property type="evidence" value="ECO:0007669"/>
    <property type="project" value="TreeGrafter"/>
</dbReference>
<dbReference type="CDD" id="cd05992">
    <property type="entry name" value="PB1"/>
    <property type="match status" value="1"/>
</dbReference>
<accession>A0A367JE84</accession>
<dbReference type="AlphaFoldDB" id="A0A367JE84"/>
<dbReference type="PROSITE" id="PS50010">
    <property type="entry name" value="DH_2"/>
    <property type="match status" value="1"/>
</dbReference>
<organism evidence="5 6">
    <name type="scientific">Rhizopus stolonifer</name>
    <name type="common">Rhizopus nigricans</name>
    <dbReference type="NCBI Taxonomy" id="4846"/>
    <lineage>
        <taxon>Eukaryota</taxon>
        <taxon>Fungi</taxon>
        <taxon>Fungi incertae sedis</taxon>
        <taxon>Mucoromycota</taxon>
        <taxon>Mucoromycotina</taxon>
        <taxon>Mucoromycetes</taxon>
        <taxon>Mucorales</taxon>
        <taxon>Mucorineae</taxon>
        <taxon>Rhizopodaceae</taxon>
        <taxon>Rhizopus</taxon>
    </lineage>
</organism>
<dbReference type="PROSITE" id="PS00741">
    <property type="entry name" value="DH_1"/>
    <property type="match status" value="1"/>
</dbReference>
<evidence type="ECO:0000259" key="4">
    <source>
        <dbReference type="PROSITE" id="PS51745"/>
    </source>
</evidence>
<dbReference type="PROSITE" id="PS51745">
    <property type="entry name" value="PB1"/>
    <property type="match status" value="1"/>
</dbReference>
<feature type="region of interest" description="Disordered" evidence="1">
    <location>
        <begin position="557"/>
        <end position="666"/>
    </location>
</feature>
<dbReference type="InterPro" id="IPR011993">
    <property type="entry name" value="PH-like_dom_sf"/>
</dbReference>
<dbReference type="InterPro" id="IPR000270">
    <property type="entry name" value="PB1_dom"/>
</dbReference>
<dbReference type="GO" id="GO:0043332">
    <property type="term" value="C:mating projection tip"/>
    <property type="evidence" value="ECO:0007669"/>
    <property type="project" value="TreeGrafter"/>
</dbReference>
<evidence type="ECO:0000313" key="5">
    <source>
        <dbReference type="EMBL" id="RCH88248.1"/>
    </source>
</evidence>
<dbReference type="CDD" id="cd00160">
    <property type="entry name" value="RhoGEF"/>
    <property type="match status" value="1"/>
</dbReference>
<dbReference type="InterPro" id="IPR001331">
    <property type="entry name" value="GDS_CDC24_CS"/>
</dbReference>
<feature type="compositionally biased region" description="Polar residues" evidence="1">
    <location>
        <begin position="653"/>
        <end position="662"/>
    </location>
</feature>
<dbReference type="Gene3D" id="3.10.20.90">
    <property type="entry name" value="Phosphatidylinositol 3-kinase Catalytic Subunit, Chain A, domain 1"/>
    <property type="match status" value="1"/>
</dbReference>
<feature type="domain" description="DH" evidence="3">
    <location>
        <begin position="209"/>
        <end position="383"/>
    </location>
</feature>
<feature type="compositionally biased region" description="Low complexity" evidence="1">
    <location>
        <begin position="723"/>
        <end position="738"/>
    </location>
</feature>
<dbReference type="STRING" id="4846.A0A367JE84"/>
<comment type="caution">
    <text evidence="5">The sequence shown here is derived from an EMBL/GenBank/DDBJ whole genome shotgun (WGS) entry which is preliminary data.</text>
</comment>
<feature type="domain" description="PB1" evidence="4">
    <location>
        <begin position="790"/>
        <end position="875"/>
    </location>
</feature>
<dbReference type="SMART" id="SM00666">
    <property type="entry name" value="PB1"/>
    <property type="match status" value="1"/>
</dbReference>
<feature type="compositionally biased region" description="Acidic residues" evidence="1">
    <location>
        <begin position="559"/>
        <end position="577"/>
    </location>
</feature>
<dbReference type="PROSITE" id="PS50003">
    <property type="entry name" value="PH_DOMAIN"/>
    <property type="match status" value="1"/>
</dbReference>
<evidence type="ECO:0000313" key="6">
    <source>
        <dbReference type="Proteomes" id="UP000253551"/>
    </source>
</evidence>
<dbReference type="GO" id="GO:0005634">
    <property type="term" value="C:nucleus"/>
    <property type="evidence" value="ECO:0007669"/>
    <property type="project" value="TreeGrafter"/>
</dbReference>
<keyword evidence="6" id="KW-1185">Reference proteome</keyword>